<dbReference type="PANTHER" id="PTHR43233">
    <property type="entry name" value="FAMILY N-ACETYLTRANSFERASE, PUTATIVE (AFU_ORTHOLOGUE AFUA_6G03350)-RELATED"/>
    <property type="match status" value="1"/>
</dbReference>
<dbReference type="GO" id="GO:0016746">
    <property type="term" value="F:acyltransferase activity"/>
    <property type="evidence" value="ECO:0007669"/>
    <property type="project" value="UniProtKB-KW"/>
</dbReference>
<feature type="domain" description="N-acetyltransferase" evidence="1">
    <location>
        <begin position="1"/>
        <end position="134"/>
    </location>
</feature>
<reference evidence="2 3" key="1">
    <citation type="submission" date="2023-07" db="EMBL/GenBank/DDBJ databases">
        <title>Paenibacillus sp. JX-17 nov. isolated from soil.</title>
        <authorList>
            <person name="Wan Y."/>
            <person name="Liu B."/>
        </authorList>
    </citation>
    <scope>NUCLEOTIDE SEQUENCE [LARGE SCALE GENOMIC DNA]</scope>
    <source>
        <strain evidence="2 3">JX-17</strain>
    </source>
</reference>
<organism evidence="2 3">
    <name type="scientific">Paenibacillus lacisoli</name>
    <dbReference type="NCBI Taxonomy" id="3064525"/>
    <lineage>
        <taxon>Bacteria</taxon>
        <taxon>Bacillati</taxon>
        <taxon>Bacillota</taxon>
        <taxon>Bacilli</taxon>
        <taxon>Bacillales</taxon>
        <taxon>Paenibacillaceae</taxon>
        <taxon>Paenibacillus</taxon>
    </lineage>
</organism>
<gene>
    <name evidence="2" type="ORF">Q5741_09815</name>
</gene>
<sequence length="134" mass="14712">MDIVYEPPGVEEYLELRAEAGLSPKSAEGAAKGLPNSLFAVTLREEGRLIGMGRVIGDGGCFFEVTDIAVRESYRGTGKGRLIMNEIMKYLHEHVPPLGFVSLVANIKAVTLYESCGFRRVLPHAEGMSWRQKG</sequence>
<keyword evidence="2" id="KW-0012">Acyltransferase</keyword>
<keyword evidence="3" id="KW-1185">Reference proteome</keyword>
<dbReference type="Proteomes" id="UP001240171">
    <property type="component" value="Unassembled WGS sequence"/>
</dbReference>
<dbReference type="InterPro" id="IPR053144">
    <property type="entry name" value="Acetyltransferase_Butenolide"/>
</dbReference>
<evidence type="ECO:0000259" key="1">
    <source>
        <dbReference type="PROSITE" id="PS51186"/>
    </source>
</evidence>
<dbReference type="PANTHER" id="PTHR43233:SF1">
    <property type="entry name" value="FAMILY N-ACETYLTRANSFERASE, PUTATIVE (AFU_ORTHOLOGUE AFUA_6G03350)-RELATED"/>
    <property type="match status" value="1"/>
</dbReference>
<evidence type="ECO:0000313" key="3">
    <source>
        <dbReference type="Proteomes" id="UP001240171"/>
    </source>
</evidence>
<name>A0ABT9CGI2_9BACL</name>
<protein>
    <submittedName>
        <fullName evidence="2">GNAT family N-acetyltransferase</fullName>
        <ecNumber evidence="2">2.3.1.-</ecNumber>
    </submittedName>
</protein>
<proteinExistence type="predicted"/>
<dbReference type="Gene3D" id="3.40.630.30">
    <property type="match status" value="1"/>
</dbReference>
<dbReference type="EMBL" id="JAUQTB010000004">
    <property type="protein sequence ID" value="MDO7906718.1"/>
    <property type="molecule type" value="Genomic_DNA"/>
</dbReference>
<evidence type="ECO:0000313" key="2">
    <source>
        <dbReference type="EMBL" id="MDO7906718.1"/>
    </source>
</evidence>
<accession>A0ABT9CGI2</accession>
<dbReference type="InterPro" id="IPR016181">
    <property type="entry name" value="Acyl_CoA_acyltransferase"/>
</dbReference>
<dbReference type="Pfam" id="PF00583">
    <property type="entry name" value="Acetyltransf_1"/>
    <property type="match status" value="1"/>
</dbReference>
<dbReference type="InterPro" id="IPR000182">
    <property type="entry name" value="GNAT_dom"/>
</dbReference>
<dbReference type="RefSeq" id="WP_305023918.1">
    <property type="nucleotide sequence ID" value="NZ_JAUQTB010000004.1"/>
</dbReference>
<keyword evidence="2" id="KW-0808">Transferase</keyword>
<dbReference type="EC" id="2.3.1.-" evidence="2"/>
<comment type="caution">
    <text evidence="2">The sequence shown here is derived from an EMBL/GenBank/DDBJ whole genome shotgun (WGS) entry which is preliminary data.</text>
</comment>
<dbReference type="PROSITE" id="PS51186">
    <property type="entry name" value="GNAT"/>
    <property type="match status" value="1"/>
</dbReference>
<dbReference type="SUPFAM" id="SSF55729">
    <property type="entry name" value="Acyl-CoA N-acyltransferases (Nat)"/>
    <property type="match status" value="1"/>
</dbReference>
<dbReference type="CDD" id="cd04301">
    <property type="entry name" value="NAT_SF"/>
    <property type="match status" value="1"/>
</dbReference>